<proteinExistence type="predicted"/>
<protein>
    <submittedName>
        <fullName evidence="2">Uncharacterized protein</fullName>
    </submittedName>
</protein>
<dbReference type="Proteomes" id="UP001489902">
    <property type="component" value="Chromosome 1"/>
</dbReference>
<feature type="compositionally biased region" description="Low complexity" evidence="1">
    <location>
        <begin position="50"/>
        <end position="62"/>
    </location>
</feature>
<evidence type="ECO:0000313" key="3">
    <source>
        <dbReference type="Proteomes" id="UP001489902"/>
    </source>
</evidence>
<evidence type="ECO:0000313" key="2">
    <source>
        <dbReference type="EMBL" id="WZH40969.1"/>
    </source>
</evidence>
<name>A0ABZ2WJW1_9HYPO</name>
<feature type="compositionally biased region" description="Polar residues" evidence="1">
    <location>
        <begin position="63"/>
        <end position="80"/>
    </location>
</feature>
<gene>
    <name evidence="2" type="ORF">QYS62_001910</name>
</gene>
<feature type="compositionally biased region" description="Polar residues" evidence="1">
    <location>
        <begin position="15"/>
        <end position="26"/>
    </location>
</feature>
<organism evidence="2 3">
    <name type="scientific">Fusarium acuminatum</name>
    <dbReference type="NCBI Taxonomy" id="5515"/>
    <lineage>
        <taxon>Eukaryota</taxon>
        <taxon>Fungi</taxon>
        <taxon>Dikarya</taxon>
        <taxon>Ascomycota</taxon>
        <taxon>Pezizomycotina</taxon>
        <taxon>Sordariomycetes</taxon>
        <taxon>Hypocreomycetidae</taxon>
        <taxon>Hypocreales</taxon>
        <taxon>Nectriaceae</taxon>
        <taxon>Fusarium</taxon>
        <taxon>Fusarium tricinctum species complex</taxon>
    </lineage>
</organism>
<evidence type="ECO:0000256" key="1">
    <source>
        <dbReference type="SAM" id="MobiDB-lite"/>
    </source>
</evidence>
<feature type="region of interest" description="Disordered" evidence="1">
    <location>
        <begin position="1"/>
        <end position="80"/>
    </location>
</feature>
<reference evidence="2 3" key="1">
    <citation type="submission" date="2024-04" db="EMBL/GenBank/DDBJ databases">
        <title>Complete genome sequence of Fusarium acuminatum.</title>
        <authorList>
            <person name="Lan B."/>
        </authorList>
    </citation>
    <scope>NUCLEOTIDE SEQUENCE [LARGE SCALE GENOMIC DNA]</scope>
    <source>
        <strain evidence="2">1A</strain>
    </source>
</reference>
<keyword evidence="3" id="KW-1185">Reference proteome</keyword>
<sequence>MPNRQFIQVPRSEDPSSNVAHQSTSYPERLNNWLQESHKEMPWHNLASVATSSTQDNSASSSKPTPSENTATQGSANQAF</sequence>
<accession>A0ABZ2WJW1</accession>
<dbReference type="EMBL" id="CP151260">
    <property type="protein sequence ID" value="WZH40969.1"/>
    <property type="molecule type" value="Genomic_DNA"/>
</dbReference>